<dbReference type="NCBIfam" id="TIGR00220">
    <property type="entry name" value="mscL"/>
    <property type="match status" value="1"/>
</dbReference>
<keyword evidence="6 10" id="KW-1133">Transmembrane helix</keyword>
<feature type="transmembrane region" description="Helical" evidence="10">
    <location>
        <begin position="21"/>
        <end position="50"/>
    </location>
</feature>
<dbReference type="NCBIfam" id="NF001843">
    <property type="entry name" value="PRK00567.1-4"/>
    <property type="match status" value="1"/>
</dbReference>
<dbReference type="InterPro" id="IPR001185">
    <property type="entry name" value="MS_channel"/>
</dbReference>
<evidence type="ECO:0000256" key="2">
    <source>
        <dbReference type="ARBA" id="ARBA00007254"/>
    </source>
</evidence>
<dbReference type="EMBL" id="LR699119">
    <property type="protein sequence ID" value="VVC74758.1"/>
    <property type="molecule type" value="Genomic_DNA"/>
</dbReference>
<evidence type="ECO:0000256" key="7">
    <source>
        <dbReference type="ARBA" id="ARBA00023065"/>
    </source>
</evidence>
<dbReference type="PRINTS" id="PR01264">
    <property type="entry name" value="MECHCHANNEL"/>
</dbReference>
<dbReference type="InterPro" id="IPR037673">
    <property type="entry name" value="MSC/AndL"/>
</dbReference>
<gene>
    <name evidence="10 11" type="primary">mscL</name>
    <name evidence="11" type="ORF">AQUSIP_00300</name>
</gene>
<dbReference type="PANTHER" id="PTHR30266:SF2">
    <property type="entry name" value="LARGE-CONDUCTANCE MECHANOSENSITIVE CHANNEL"/>
    <property type="match status" value="1"/>
</dbReference>
<dbReference type="KEGG" id="asip:AQUSIP_00300"/>
<evidence type="ECO:0000256" key="3">
    <source>
        <dbReference type="ARBA" id="ARBA00022448"/>
    </source>
</evidence>
<evidence type="ECO:0000256" key="10">
    <source>
        <dbReference type="HAMAP-Rule" id="MF_00115"/>
    </source>
</evidence>
<sequence length="131" mass="14251">MRFLKEFQAFAMRGNVIDLAVAVVMGAAFNKIVGSLVDGIVMPFIGLLIGGVNIADKSLTIGQAVIKWGMFLQSIIDFALIAFSIFMVIKAMNTLRLKKDMTASAKPSDEVLLLGEIRDLLKSRPMTADSQ</sequence>
<evidence type="ECO:0000256" key="4">
    <source>
        <dbReference type="ARBA" id="ARBA00022475"/>
    </source>
</evidence>
<evidence type="ECO:0000256" key="5">
    <source>
        <dbReference type="ARBA" id="ARBA00022692"/>
    </source>
</evidence>
<dbReference type="HAMAP" id="MF_00115">
    <property type="entry name" value="MscL"/>
    <property type="match status" value="1"/>
</dbReference>
<keyword evidence="4 10" id="KW-1003">Cell membrane</keyword>
<dbReference type="AlphaFoldDB" id="A0A5E4PE45"/>
<dbReference type="OrthoDB" id="9810350at2"/>
<evidence type="ECO:0000256" key="9">
    <source>
        <dbReference type="ARBA" id="ARBA00023303"/>
    </source>
</evidence>
<comment type="function">
    <text evidence="10">Channel that opens in response to stretch forces in the membrane lipid bilayer. May participate in the regulation of osmotic pressure changes within the cell.</text>
</comment>
<reference evidence="11 12" key="1">
    <citation type="submission" date="2019-08" db="EMBL/GenBank/DDBJ databases">
        <authorList>
            <person name="Guy L."/>
        </authorList>
    </citation>
    <scope>NUCLEOTIDE SEQUENCE [LARGE SCALE GENOMIC DNA]</scope>
    <source>
        <strain evidence="11 12">SGT-108</strain>
    </source>
</reference>
<comment type="similarity">
    <text evidence="2 10">Belongs to the MscL family.</text>
</comment>
<dbReference type="Proteomes" id="UP000324194">
    <property type="component" value="Chromosome 1"/>
</dbReference>
<keyword evidence="12" id="KW-1185">Reference proteome</keyword>
<dbReference type="SUPFAM" id="SSF81330">
    <property type="entry name" value="Gated mechanosensitive channel"/>
    <property type="match status" value="1"/>
</dbReference>
<evidence type="ECO:0000256" key="8">
    <source>
        <dbReference type="ARBA" id="ARBA00023136"/>
    </source>
</evidence>
<proteinExistence type="inferred from homology"/>
<dbReference type="RefSeq" id="WP_148337464.1">
    <property type="nucleotide sequence ID" value="NZ_LR699119.1"/>
</dbReference>
<name>A0A5E4PE45_9COXI</name>
<keyword evidence="8 10" id="KW-0472">Membrane</keyword>
<organism evidence="11 12">
    <name type="scientific">Aquicella siphonis</name>
    <dbReference type="NCBI Taxonomy" id="254247"/>
    <lineage>
        <taxon>Bacteria</taxon>
        <taxon>Pseudomonadati</taxon>
        <taxon>Pseudomonadota</taxon>
        <taxon>Gammaproteobacteria</taxon>
        <taxon>Legionellales</taxon>
        <taxon>Coxiellaceae</taxon>
        <taxon>Aquicella</taxon>
    </lineage>
</organism>
<protein>
    <recommendedName>
        <fullName evidence="10">Large-conductance mechanosensitive channel</fullName>
    </recommendedName>
</protein>
<keyword evidence="7 10" id="KW-0406">Ion transport</keyword>
<dbReference type="PANTHER" id="PTHR30266">
    <property type="entry name" value="MECHANOSENSITIVE CHANNEL MSCL"/>
    <property type="match status" value="1"/>
</dbReference>
<evidence type="ECO:0000313" key="12">
    <source>
        <dbReference type="Proteomes" id="UP000324194"/>
    </source>
</evidence>
<dbReference type="InterPro" id="IPR036019">
    <property type="entry name" value="MscL_channel"/>
</dbReference>
<comment type="subunit">
    <text evidence="10">Homopentamer.</text>
</comment>
<dbReference type="Gene3D" id="1.10.1200.120">
    <property type="entry name" value="Large-conductance mechanosensitive channel, MscL, domain 1"/>
    <property type="match status" value="1"/>
</dbReference>
<dbReference type="PROSITE" id="PS01327">
    <property type="entry name" value="MSCL"/>
    <property type="match status" value="1"/>
</dbReference>
<dbReference type="GO" id="GO:0008381">
    <property type="term" value="F:mechanosensitive monoatomic ion channel activity"/>
    <property type="evidence" value="ECO:0007669"/>
    <property type="project" value="UniProtKB-UniRule"/>
</dbReference>
<keyword evidence="3 10" id="KW-0813">Transport</keyword>
<comment type="subcellular location">
    <subcellularLocation>
        <location evidence="10">Cell inner membrane</location>
        <topology evidence="10">Multi-pass membrane protein</topology>
    </subcellularLocation>
    <subcellularLocation>
        <location evidence="1">Cell membrane</location>
        <topology evidence="1">Multi-pass membrane protein</topology>
    </subcellularLocation>
</comment>
<accession>A0A5E4PE45</accession>
<dbReference type="InterPro" id="IPR019823">
    <property type="entry name" value="Mechanosensitive_channel_CS"/>
</dbReference>
<keyword evidence="9 10" id="KW-0407">Ion channel</keyword>
<evidence type="ECO:0000256" key="6">
    <source>
        <dbReference type="ARBA" id="ARBA00022989"/>
    </source>
</evidence>
<keyword evidence="5 10" id="KW-0812">Transmembrane</keyword>
<evidence type="ECO:0000313" key="11">
    <source>
        <dbReference type="EMBL" id="VVC74758.1"/>
    </source>
</evidence>
<feature type="transmembrane region" description="Helical" evidence="10">
    <location>
        <begin position="70"/>
        <end position="89"/>
    </location>
</feature>
<dbReference type="GO" id="GO:0005886">
    <property type="term" value="C:plasma membrane"/>
    <property type="evidence" value="ECO:0007669"/>
    <property type="project" value="UniProtKB-SubCell"/>
</dbReference>
<keyword evidence="10" id="KW-0997">Cell inner membrane</keyword>
<evidence type="ECO:0000256" key="1">
    <source>
        <dbReference type="ARBA" id="ARBA00004651"/>
    </source>
</evidence>
<dbReference type="Pfam" id="PF01741">
    <property type="entry name" value="MscL"/>
    <property type="match status" value="1"/>
</dbReference>